<name>X1HFG9_9ZZZZ</name>
<comment type="caution">
    <text evidence="1">The sequence shown here is derived from an EMBL/GenBank/DDBJ whole genome shotgun (WGS) entry which is preliminary data.</text>
</comment>
<gene>
    <name evidence="1" type="ORF">S03H2_16906</name>
</gene>
<dbReference type="AlphaFoldDB" id="X1HFG9"/>
<organism evidence="1">
    <name type="scientific">marine sediment metagenome</name>
    <dbReference type="NCBI Taxonomy" id="412755"/>
    <lineage>
        <taxon>unclassified sequences</taxon>
        <taxon>metagenomes</taxon>
        <taxon>ecological metagenomes</taxon>
    </lineage>
</organism>
<proteinExistence type="predicted"/>
<evidence type="ECO:0000313" key="1">
    <source>
        <dbReference type="EMBL" id="GAH44033.1"/>
    </source>
</evidence>
<reference evidence="1" key="1">
    <citation type="journal article" date="2014" name="Front. Microbiol.">
        <title>High frequency of phylogenetically diverse reductive dehalogenase-homologous genes in deep subseafloor sedimentary metagenomes.</title>
        <authorList>
            <person name="Kawai M."/>
            <person name="Futagami T."/>
            <person name="Toyoda A."/>
            <person name="Takaki Y."/>
            <person name="Nishi S."/>
            <person name="Hori S."/>
            <person name="Arai W."/>
            <person name="Tsubouchi T."/>
            <person name="Morono Y."/>
            <person name="Uchiyama I."/>
            <person name="Ito T."/>
            <person name="Fujiyama A."/>
            <person name="Inagaki F."/>
            <person name="Takami H."/>
        </authorList>
    </citation>
    <scope>NUCLEOTIDE SEQUENCE</scope>
    <source>
        <strain evidence="1">Expedition CK06-06</strain>
    </source>
</reference>
<dbReference type="EMBL" id="BARU01008676">
    <property type="protein sequence ID" value="GAH44033.1"/>
    <property type="molecule type" value="Genomic_DNA"/>
</dbReference>
<accession>X1HFG9</accession>
<sequence length="97" mass="11123">MKKMNYKKLKISNLLKVLSVLIIAICLGTLFSFKKFQAAQIESKSKTVQELYELKNLQDITRIEGIGVYDGYAYFIFRKKNENILGKISVSKAVEVK</sequence>
<protein>
    <submittedName>
        <fullName evidence="1">Uncharacterized protein</fullName>
    </submittedName>
</protein>